<dbReference type="InterPro" id="IPR002502">
    <property type="entry name" value="Amidase_domain"/>
</dbReference>
<accession>A0ABT1S068</accession>
<dbReference type="EMBL" id="JANFZH010000022">
    <property type="protein sequence ID" value="MCQ4840326.1"/>
    <property type="molecule type" value="Genomic_DNA"/>
</dbReference>
<keyword evidence="4" id="KW-1185">Reference proteome</keyword>
<dbReference type="Gene3D" id="4.10.80.30">
    <property type="entry name" value="DNA polymerase, domain 6"/>
    <property type="match status" value="1"/>
</dbReference>
<dbReference type="Pfam" id="PF01510">
    <property type="entry name" value="Amidase_2"/>
    <property type="match status" value="1"/>
</dbReference>
<reference evidence="3 4" key="1">
    <citation type="submission" date="2022-06" db="EMBL/GenBank/DDBJ databases">
        <title>Isolation of gut microbiota from human fecal samples.</title>
        <authorList>
            <person name="Pamer E.G."/>
            <person name="Barat B."/>
            <person name="Waligurski E."/>
            <person name="Medina S."/>
            <person name="Paddock L."/>
            <person name="Mostad J."/>
        </authorList>
    </citation>
    <scope>NUCLEOTIDE SEQUENCE [LARGE SCALE GENOMIC DNA]</scope>
    <source>
        <strain evidence="3 4">DFI.9.73</strain>
    </source>
</reference>
<protein>
    <submittedName>
        <fullName evidence="3">Glucosaminidase domain-containing protein</fullName>
    </submittedName>
</protein>
<dbReference type="Gene3D" id="3.40.80.10">
    <property type="entry name" value="Peptidoglycan recognition protein-like"/>
    <property type="match status" value="1"/>
</dbReference>
<name>A0ABT1S068_9FIRM</name>
<gene>
    <name evidence="3" type="ORF">NE695_10430</name>
</gene>
<dbReference type="InterPro" id="IPR036505">
    <property type="entry name" value="Amidase/PGRP_sf"/>
</dbReference>
<dbReference type="PANTHER" id="PTHR33308">
    <property type="entry name" value="PEPTIDOGLYCAN HYDROLASE FLGJ"/>
    <property type="match status" value="1"/>
</dbReference>
<evidence type="ECO:0000259" key="2">
    <source>
        <dbReference type="SMART" id="SM00047"/>
    </source>
</evidence>
<comment type="caution">
    <text evidence="3">The sequence shown here is derived from an EMBL/GenBank/DDBJ whole genome shotgun (WGS) entry which is preliminary data.</text>
</comment>
<dbReference type="Gene3D" id="1.10.530.10">
    <property type="match status" value="1"/>
</dbReference>
<proteinExistence type="predicted"/>
<evidence type="ECO:0000313" key="4">
    <source>
        <dbReference type="Proteomes" id="UP001524473"/>
    </source>
</evidence>
<organism evidence="3 4">
    <name type="scientific">Neglectibacter timonensis</name>
    <dbReference type="NCBI Taxonomy" id="1776382"/>
    <lineage>
        <taxon>Bacteria</taxon>
        <taxon>Bacillati</taxon>
        <taxon>Bacillota</taxon>
        <taxon>Clostridia</taxon>
        <taxon>Eubacteriales</taxon>
        <taxon>Oscillospiraceae</taxon>
        <taxon>Neglectibacter</taxon>
    </lineage>
</organism>
<dbReference type="PANTHER" id="PTHR33308:SF9">
    <property type="entry name" value="PEPTIDOGLYCAN HYDROLASE FLGJ"/>
    <property type="match status" value="1"/>
</dbReference>
<dbReference type="Proteomes" id="UP001524473">
    <property type="component" value="Unassembled WGS sequence"/>
</dbReference>
<dbReference type="InterPro" id="IPR002901">
    <property type="entry name" value="MGlyc_endo_b_GlcNAc-like_dom"/>
</dbReference>
<sequence length="499" mass="54450">MAYTNSSLVSYTKLSPNHSGQRTQGIDRITPHCVVGQCSVETLGNIFLPTSRQASCNYGIGVDGRVGMYVEEKNRSWCSSSSANDQRAVTIECASDTTEPYAFKDVVYQKLITLCVDICKRNGKKKLLWFGDKDKTLSYEPKSDEMVLTVHRWFANKSCPGNWMYARMGDLAEKVTAALGSGTGGSDGPTTTQGTQASAFSGLSEADVVKSVGTLFTADQKKMGILASVSMAQFILESGYGKSELAQNANNVFGMKCSLSGNTWSGSTWDGQSKYTKQTKEQHTDGSYKTITADFRKYPCVEDSIADHSAYLLGAKNGNKLRYEGLKGCTDYKKAVQIIKDGGYATSLTYVENLCSIIERWNLTQYDVKESETPIAWYRVRKTWADSKSQKGAFKILENAKKCADANPGYSVFDVDGVNIYTPKTTAPAASAGVPFLVKVSISDLNIRKGPGTDYDRTQFIPVGIYTIVEVKSGKGSTAGWGRLKSGAGWISLDFCTRV</sequence>
<keyword evidence="1" id="KW-0378">Hydrolase</keyword>
<dbReference type="Pfam" id="PF01832">
    <property type="entry name" value="Glucosaminidase"/>
    <property type="match status" value="1"/>
</dbReference>
<evidence type="ECO:0000313" key="3">
    <source>
        <dbReference type="EMBL" id="MCQ4840326.1"/>
    </source>
</evidence>
<dbReference type="SMART" id="SM00047">
    <property type="entry name" value="LYZ2"/>
    <property type="match status" value="1"/>
</dbReference>
<dbReference type="SUPFAM" id="SSF55846">
    <property type="entry name" value="N-acetylmuramoyl-L-alanine amidase-like"/>
    <property type="match status" value="1"/>
</dbReference>
<feature type="domain" description="Mannosyl-glycoprotein endo-beta-N-acetylglucosamidase-like" evidence="2">
    <location>
        <begin position="201"/>
        <end position="367"/>
    </location>
</feature>
<evidence type="ECO:0000256" key="1">
    <source>
        <dbReference type="ARBA" id="ARBA00022801"/>
    </source>
</evidence>
<dbReference type="InterPro" id="IPR051056">
    <property type="entry name" value="Glycosyl_Hydrolase_73"/>
</dbReference>